<dbReference type="Pfam" id="PF09084">
    <property type="entry name" value="NMT1"/>
    <property type="match status" value="1"/>
</dbReference>
<evidence type="ECO:0000256" key="1">
    <source>
        <dbReference type="ARBA" id="ARBA00003469"/>
    </source>
</evidence>
<evidence type="ECO:0000256" key="6">
    <source>
        <dbReference type="ARBA" id="ARBA00022723"/>
    </source>
</evidence>
<evidence type="ECO:0000256" key="11">
    <source>
        <dbReference type="ARBA" id="ARBA00048179"/>
    </source>
</evidence>
<comment type="catalytic activity">
    <reaction evidence="11">
        <text>N(6)-(pyridoxal phosphate)-L-lysyl-[4-amino-5-hydroxymethyl-2-methylpyrimidine phosphate synthase] + L-histidyl-[4-amino-5-hydroxymethyl-2-methylpyrimidine phosphate synthase] + 2 Fe(3+) + 4 H2O = L-lysyl-[4-amino-5-hydroxymethyl-2-methylpyrimidine phosphate synthase] + (2S)-2-amino-5-hydroxy-4-oxopentanoyl-[4-amino-5-hydroxymethyl-2-methylpyrimidine phosphate synthase] + 4-amino-2-methyl-5-(phosphooxymethyl)pyrimidine + 3-oxopropanoate + 2 Fe(2+) + 2 H(+)</text>
        <dbReference type="Rhea" id="RHEA:65756"/>
        <dbReference type="Rhea" id="RHEA-COMP:16892"/>
        <dbReference type="Rhea" id="RHEA-COMP:16893"/>
        <dbReference type="Rhea" id="RHEA-COMP:16894"/>
        <dbReference type="Rhea" id="RHEA-COMP:16895"/>
        <dbReference type="ChEBI" id="CHEBI:15377"/>
        <dbReference type="ChEBI" id="CHEBI:15378"/>
        <dbReference type="ChEBI" id="CHEBI:29033"/>
        <dbReference type="ChEBI" id="CHEBI:29034"/>
        <dbReference type="ChEBI" id="CHEBI:29969"/>
        <dbReference type="ChEBI" id="CHEBI:29979"/>
        <dbReference type="ChEBI" id="CHEBI:33190"/>
        <dbReference type="ChEBI" id="CHEBI:58354"/>
        <dbReference type="ChEBI" id="CHEBI:143915"/>
        <dbReference type="ChEBI" id="CHEBI:157692"/>
    </reaction>
    <physiologicalReaction direction="left-to-right" evidence="11">
        <dbReference type="Rhea" id="RHEA:65757"/>
    </physiologicalReaction>
</comment>
<dbReference type="SUPFAM" id="SSF53850">
    <property type="entry name" value="Periplasmic binding protein-like II"/>
    <property type="match status" value="1"/>
</dbReference>
<evidence type="ECO:0000313" key="13">
    <source>
        <dbReference type="EMBL" id="NMF06682.1"/>
    </source>
</evidence>
<dbReference type="PANTHER" id="PTHR31528">
    <property type="entry name" value="4-AMINO-5-HYDROXYMETHYL-2-METHYLPYRIMIDINE PHOSPHATE SYNTHASE THI11-RELATED"/>
    <property type="match status" value="1"/>
</dbReference>
<keyword evidence="7" id="KW-0663">Pyridoxal phosphate</keyword>
<comment type="subunit">
    <text evidence="4">Homodimer.</text>
</comment>
<dbReference type="GO" id="GO:0016740">
    <property type="term" value="F:transferase activity"/>
    <property type="evidence" value="ECO:0007669"/>
    <property type="project" value="UniProtKB-KW"/>
</dbReference>
<dbReference type="EMBL" id="JABAGD010000038">
    <property type="protein sequence ID" value="NMF06682.1"/>
    <property type="molecule type" value="Genomic_DNA"/>
</dbReference>
<evidence type="ECO:0000256" key="8">
    <source>
        <dbReference type="ARBA" id="ARBA00022977"/>
    </source>
</evidence>
<evidence type="ECO:0000256" key="9">
    <source>
        <dbReference type="ARBA" id="ARBA00023004"/>
    </source>
</evidence>
<evidence type="ECO:0000313" key="14">
    <source>
        <dbReference type="Proteomes" id="UP000587880"/>
    </source>
</evidence>
<dbReference type="AlphaFoldDB" id="A0A7X9SRC6"/>
<accession>A0A7X9SRC6</accession>
<evidence type="ECO:0000256" key="10">
    <source>
        <dbReference type="ARBA" id="ARBA00033171"/>
    </source>
</evidence>
<comment type="function">
    <text evidence="1">Responsible for the formation of the pyrimidine heterocycle in the thiamine biosynthesis pathway. Catalyzes the formation of hydroxymethylpyrimidine phosphate (HMP-P) from histidine and pyridoxal phosphate (PLP). The protein uses PLP and the active site histidine to form HMP-P, generating an inactive enzyme. The enzyme can only undergo a single turnover, which suggests it is a suicide enzyme.</text>
</comment>
<organism evidence="13 14">
    <name type="scientific">Clostridium beijerinckii</name>
    <name type="common">Clostridium MP</name>
    <dbReference type="NCBI Taxonomy" id="1520"/>
    <lineage>
        <taxon>Bacteria</taxon>
        <taxon>Bacillati</taxon>
        <taxon>Bacillota</taxon>
        <taxon>Clostridia</taxon>
        <taxon>Eubacteriales</taxon>
        <taxon>Clostridiaceae</taxon>
        <taxon>Clostridium</taxon>
    </lineage>
</organism>
<evidence type="ECO:0000256" key="2">
    <source>
        <dbReference type="ARBA" id="ARBA00004948"/>
    </source>
</evidence>
<evidence type="ECO:0000256" key="4">
    <source>
        <dbReference type="ARBA" id="ARBA00011738"/>
    </source>
</evidence>
<evidence type="ECO:0000259" key="12">
    <source>
        <dbReference type="Pfam" id="PF09084"/>
    </source>
</evidence>
<keyword evidence="6" id="KW-0479">Metal-binding</keyword>
<sequence length="87" mass="9810">MLIYLFSLTFLSGCNKKEIKNEDVKVTLRLQWQVQAQFAGYFVAKEKGVYKDEGLDVDIQEGGYGKDCVTTVKRGAEEFVISKGSSY</sequence>
<dbReference type="PANTHER" id="PTHR31528:SF1">
    <property type="entry name" value="4-AMINO-5-HYDROXYMETHYL-2-METHYLPYRIMIDINE PHOSPHATE SYNTHASE THI11-RELATED"/>
    <property type="match status" value="1"/>
</dbReference>
<feature type="domain" description="SsuA/THI5-like" evidence="12">
    <location>
        <begin position="36"/>
        <end position="84"/>
    </location>
</feature>
<dbReference type="GO" id="GO:0046872">
    <property type="term" value="F:metal ion binding"/>
    <property type="evidence" value="ECO:0007669"/>
    <property type="project" value="UniProtKB-KW"/>
</dbReference>
<reference evidence="13 14" key="1">
    <citation type="submission" date="2020-04" db="EMBL/GenBank/DDBJ databases">
        <authorList>
            <person name="Hitch T.C.A."/>
            <person name="Wylensek D."/>
            <person name="Clavel T."/>
        </authorList>
    </citation>
    <scope>NUCLEOTIDE SEQUENCE [LARGE SCALE GENOMIC DNA]</scope>
    <source>
        <strain evidence="13 14">WB01_NA02</strain>
    </source>
</reference>
<dbReference type="Gene3D" id="3.40.190.10">
    <property type="entry name" value="Periplasmic binding protein-like II"/>
    <property type="match status" value="1"/>
</dbReference>
<evidence type="ECO:0000256" key="5">
    <source>
        <dbReference type="ARBA" id="ARBA00022679"/>
    </source>
</evidence>
<proteinExistence type="inferred from homology"/>
<dbReference type="InterPro" id="IPR027939">
    <property type="entry name" value="NMT1/THI5"/>
</dbReference>
<comment type="caution">
    <text evidence="13">The sequence shown here is derived from an EMBL/GenBank/DDBJ whole genome shotgun (WGS) entry which is preliminary data.</text>
</comment>
<keyword evidence="8" id="KW-0784">Thiamine biosynthesis</keyword>
<comment type="similarity">
    <text evidence="3">Belongs to the NMT1/THI5 family.</text>
</comment>
<dbReference type="InterPro" id="IPR015168">
    <property type="entry name" value="SsuA/THI5"/>
</dbReference>
<dbReference type="GO" id="GO:0009228">
    <property type="term" value="P:thiamine biosynthetic process"/>
    <property type="evidence" value="ECO:0007669"/>
    <property type="project" value="UniProtKB-KW"/>
</dbReference>
<protein>
    <recommendedName>
        <fullName evidence="10">Thiamine pyrimidine synthase</fullName>
    </recommendedName>
</protein>
<gene>
    <name evidence="13" type="ORF">HF849_18415</name>
</gene>
<comment type="pathway">
    <text evidence="2">Cofactor biosynthesis; thiamine diphosphate biosynthesis.</text>
</comment>
<evidence type="ECO:0000256" key="3">
    <source>
        <dbReference type="ARBA" id="ARBA00009406"/>
    </source>
</evidence>
<evidence type="ECO:0000256" key="7">
    <source>
        <dbReference type="ARBA" id="ARBA00022898"/>
    </source>
</evidence>
<keyword evidence="5" id="KW-0808">Transferase</keyword>
<name>A0A7X9SRC6_CLOBE</name>
<dbReference type="Proteomes" id="UP000587880">
    <property type="component" value="Unassembled WGS sequence"/>
</dbReference>
<keyword evidence="9" id="KW-0408">Iron</keyword>